<keyword evidence="1" id="KW-0812">Transmembrane</keyword>
<proteinExistence type="predicted"/>
<dbReference type="AlphaFoldDB" id="A0A6C0DEB5"/>
<feature type="transmembrane region" description="Helical" evidence="1">
    <location>
        <begin position="6"/>
        <end position="24"/>
    </location>
</feature>
<dbReference type="EMBL" id="MN739605">
    <property type="protein sequence ID" value="QHT15306.1"/>
    <property type="molecule type" value="Genomic_DNA"/>
</dbReference>
<protein>
    <submittedName>
        <fullName evidence="2">Uncharacterized protein</fullName>
    </submittedName>
</protein>
<evidence type="ECO:0000256" key="1">
    <source>
        <dbReference type="SAM" id="Phobius"/>
    </source>
</evidence>
<name>A0A6C0DEB5_9ZZZZ</name>
<accession>A0A6C0DEB5</accession>
<organism evidence="2">
    <name type="scientific">viral metagenome</name>
    <dbReference type="NCBI Taxonomy" id="1070528"/>
    <lineage>
        <taxon>unclassified sequences</taxon>
        <taxon>metagenomes</taxon>
        <taxon>organismal metagenomes</taxon>
    </lineage>
</organism>
<sequence length="89" mass="9955">MDRTTIIVIVSLVVGVLAIVFFGIRSTRKTIDNTLQQAKHDLYNDTNYKNSKVMFGGSKSCGRHPYLTTSNAIILFAGLLIGYILSRFR</sequence>
<evidence type="ECO:0000313" key="2">
    <source>
        <dbReference type="EMBL" id="QHT15306.1"/>
    </source>
</evidence>
<reference evidence="2" key="1">
    <citation type="journal article" date="2020" name="Nature">
        <title>Giant virus diversity and host interactions through global metagenomics.</title>
        <authorList>
            <person name="Schulz F."/>
            <person name="Roux S."/>
            <person name="Paez-Espino D."/>
            <person name="Jungbluth S."/>
            <person name="Walsh D.A."/>
            <person name="Denef V.J."/>
            <person name="McMahon K.D."/>
            <person name="Konstantinidis K.T."/>
            <person name="Eloe-Fadrosh E.A."/>
            <person name="Kyrpides N.C."/>
            <person name="Woyke T."/>
        </authorList>
    </citation>
    <scope>NUCLEOTIDE SEQUENCE</scope>
    <source>
        <strain evidence="2">GVMAG-M-3300023174-144</strain>
    </source>
</reference>
<keyword evidence="1" id="KW-1133">Transmembrane helix</keyword>
<keyword evidence="1" id="KW-0472">Membrane</keyword>
<feature type="transmembrane region" description="Helical" evidence="1">
    <location>
        <begin position="66"/>
        <end position="85"/>
    </location>
</feature>